<dbReference type="RefSeq" id="WP_190014447.1">
    <property type="nucleotide sequence ID" value="NZ_FQZV01000030.1"/>
</dbReference>
<proteinExistence type="predicted"/>
<sequence length="483" mass="55353">MRKESFKTLLLTVLFVLSVGLTQQLWVGIPMAEILPSTRTVENNEIKNYDITTLMMNVISPQSFAINFGGGYHTVFFSDAYDIWSGAVSVLRAYYEQEVAVEEISVERWNSVNDFRSVRMDFDYDVPVGVLKTAVQGKDLGLQGKLTSFRSLLIPVTEEATLYISNPAEQKFYRVKAKEVMGNMSEIINTIEQNGFDHYFTVKDIMGVENITLMPIALSENISKIKVIQEVDTTNARQVEPLAGTFFGENFDFVRKITETNGAVIYIYGYGQKALKIDATGMVEYNEEADTQRAAAAAELSEALRTAVKFVTEHGDWPKEAYLKAIVEREKDKRKGYLFLFGYRLNGLPVYYYDKVVRAPIEVEVTGRQVTYYKRYVKREKIDVTFLEKLDNRSILSPQQVLDKNFDYIKSIFLEDVGEKGKEIPENDILKEILSSIYGVELGYYDQPMGERDSLVPIWIIKLQKHRYYFDAYKGTILNRSEL</sequence>
<dbReference type="InterPro" id="IPR042274">
    <property type="entry name" value="YycH/YycI_2"/>
</dbReference>
<dbReference type="AlphaFoldDB" id="A0A1M6KG22"/>
<evidence type="ECO:0000259" key="1">
    <source>
        <dbReference type="Pfam" id="PF07435"/>
    </source>
</evidence>
<reference evidence="3" key="1">
    <citation type="submission" date="2016-11" db="EMBL/GenBank/DDBJ databases">
        <authorList>
            <person name="Varghese N."/>
            <person name="Submissions S."/>
        </authorList>
    </citation>
    <scope>NUCLEOTIDE SEQUENCE [LARGE SCALE GENOMIC DNA]</scope>
    <source>
        <strain evidence="3">DSM 17957</strain>
    </source>
</reference>
<accession>A0A1M6KG22</accession>
<dbReference type="InterPro" id="IPR009996">
    <property type="entry name" value="YycH"/>
</dbReference>
<feature type="domain" description="Regulatory protein YycH" evidence="1">
    <location>
        <begin position="4"/>
        <end position="401"/>
    </location>
</feature>
<dbReference type="Pfam" id="PF07435">
    <property type="entry name" value="YycH"/>
    <property type="match status" value="1"/>
</dbReference>
<dbReference type="Proteomes" id="UP000184536">
    <property type="component" value="Unassembled WGS sequence"/>
</dbReference>
<name>A0A1M6KG22_9FIRM</name>
<evidence type="ECO:0000313" key="2">
    <source>
        <dbReference type="EMBL" id="SHJ57881.1"/>
    </source>
</evidence>
<protein>
    <submittedName>
        <fullName evidence="2">Two-component signal transduction system YycFG, regulatory protein YycH</fullName>
    </submittedName>
</protein>
<evidence type="ECO:0000313" key="3">
    <source>
        <dbReference type="Proteomes" id="UP000184536"/>
    </source>
</evidence>
<dbReference type="EMBL" id="FQZV01000030">
    <property type="protein sequence ID" value="SHJ57881.1"/>
    <property type="molecule type" value="Genomic_DNA"/>
</dbReference>
<organism evidence="2 3">
    <name type="scientific">Geosporobacter subterraneus DSM 17957</name>
    <dbReference type="NCBI Taxonomy" id="1121919"/>
    <lineage>
        <taxon>Bacteria</taxon>
        <taxon>Bacillati</taxon>
        <taxon>Bacillota</taxon>
        <taxon>Clostridia</taxon>
        <taxon>Peptostreptococcales</taxon>
        <taxon>Thermotaleaceae</taxon>
        <taxon>Geosporobacter</taxon>
    </lineage>
</organism>
<dbReference type="Gene3D" id="3.30.310.160">
    <property type="entry name" value="YycH protein, domain 2"/>
    <property type="match status" value="1"/>
</dbReference>
<keyword evidence="3" id="KW-1185">Reference proteome</keyword>
<gene>
    <name evidence="2" type="ORF">SAMN02745975_02405</name>
</gene>
<dbReference type="STRING" id="1121919.SAMN02745975_02405"/>